<sequence>MVTLLGIDMHKETTNCNELMEKTAKALTNNSLRLLFVSAKQNNIDLCIKYAVEDPHLPVTEFNILRDISQWFPHVWRVRVQMYHRALLMACPGRGREWEMSGSMFTEPLDNGSKSLKSFRKIMWDRPVISTGFAGLVHGGAQSEKIQEYGLQLTWGRMANVTPAGAPPRRQRKEEGFLETRNDVSLSHVKFQSDATYLAGLKGGSPGQRKRRQQQAAATGGASQKKK</sequence>
<accession>A0AAD7HYY1</accession>
<feature type="region of interest" description="Disordered" evidence="1">
    <location>
        <begin position="198"/>
        <end position="227"/>
    </location>
</feature>
<feature type="compositionally biased region" description="Low complexity" evidence="1">
    <location>
        <begin position="214"/>
        <end position="227"/>
    </location>
</feature>
<organism evidence="2 3">
    <name type="scientific">Mycena metata</name>
    <dbReference type="NCBI Taxonomy" id="1033252"/>
    <lineage>
        <taxon>Eukaryota</taxon>
        <taxon>Fungi</taxon>
        <taxon>Dikarya</taxon>
        <taxon>Basidiomycota</taxon>
        <taxon>Agaricomycotina</taxon>
        <taxon>Agaricomycetes</taxon>
        <taxon>Agaricomycetidae</taxon>
        <taxon>Agaricales</taxon>
        <taxon>Marasmiineae</taxon>
        <taxon>Mycenaceae</taxon>
        <taxon>Mycena</taxon>
    </lineage>
</organism>
<proteinExistence type="predicted"/>
<dbReference type="EMBL" id="JARKIB010000152">
    <property type="protein sequence ID" value="KAJ7731516.1"/>
    <property type="molecule type" value="Genomic_DNA"/>
</dbReference>
<keyword evidence="3" id="KW-1185">Reference proteome</keyword>
<gene>
    <name evidence="2" type="ORF">B0H16DRAFT_1469079</name>
</gene>
<name>A0AAD7HYY1_9AGAR</name>
<evidence type="ECO:0000313" key="3">
    <source>
        <dbReference type="Proteomes" id="UP001215598"/>
    </source>
</evidence>
<dbReference type="AlphaFoldDB" id="A0AAD7HYY1"/>
<comment type="caution">
    <text evidence="2">The sequence shown here is derived from an EMBL/GenBank/DDBJ whole genome shotgun (WGS) entry which is preliminary data.</text>
</comment>
<dbReference type="Proteomes" id="UP001215598">
    <property type="component" value="Unassembled WGS sequence"/>
</dbReference>
<evidence type="ECO:0000313" key="2">
    <source>
        <dbReference type="EMBL" id="KAJ7731516.1"/>
    </source>
</evidence>
<reference evidence="2" key="1">
    <citation type="submission" date="2023-03" db="EMBL/GenBank/DDBJ databases">
        <title>Massive genome expansion in bonnet fungi (Mycena s.s.) driven by repeated elements and novel gene families across ecological guilds.</title>
        <authorList>
            <consortium name="Lawrence Berkeley National Laboratory"/>
            <person name="Harder C.B."/>
            <person name="Miyauchi S."/>
            <person name="Viragh M."/>
            <person name="Kuo A."/>
            <person name="Thoen E."/>
            <person name="Andreopoulos B."/>
            <person name="Lu D."/>
            <person name="Skrede I."/>
            <person name="Drula E."/>
            <person name="Henrissat B."/>
            <person name="Morin E."/>
            <person name="Kohler A."/>
            <person name="Barry K."/>
            <person name="LaButti K."/>
            <person name="Morin E."/>
            <person name="Salamov A."/>
            <person name="Lipzen A."/>
            <person name="Mereny Z."/>
            <person name="Hegedus B."/>
            <person name="Baldrian P."/>
            <person name="Stursova M."/>
            <person name="Weitz H."/>
            <person name="Taylor A."/>
            <person name="Grigoriev I.V."/>
            <person name="Nagy L.G."/>
            <person name="Martin F."/>
            <person name="Kauserud H."/>
        </authorList>
    </citation>
    <scope>NUCLEOTIDE SEQUENCE</scope>
    <source>
        <strain evidence="2">CBHHK182m</strain>
    </source>
</reference>
<protein>
    <submittedName>
        <fullName evidence="2">Uncharacterized protein</fullName>
    </submittedName>
</protein>
<evidence type="ECO:0000256" key="1">
    <source>
        <dbReference type="SAM" id="MobiDB-lite"/>
    </source>
</evidence>